<accession>A0A9W7DM10</accession>
<keyword evidence="2" id="KW-1185">Reference proteome</keyword>
<sequence>TVKKNPLRVYVDVHIGGYFLEAISPNLTKVTYLVGCDLKGVFAIDWMARRAGPHHLKEAVLRSIDVADKIKRGVGMGGGIAHESAKKKFGQAMDFGGSNDEEEGTFEMTNVHARNVEKTRSPLHEDI</sequence>
<evidence type="ECO:0000313" key="2">
    <source>
        <dbReference type="Proteomes" id="UP001165082"/>
    </source>
</evidence>
<proteinExistence type="predicted"/>
<dbReference type="AlphaFoldDB" id="A0A9W7DM10"/>
<organism evidence="1 2">
    <name type="scientific">Triparma retinervis</name>
    <dbReference type="NCBI Taxonomy" id="2557542"/>
    <lineage>
        <taxon>Eukaryota</taxon>
        <taxon>Sar</taxon>
        <taxon>Stramenopiles</taxon>
        <taxon>Ochrophyta</taxon>
        <taxon>Bolidophyceae</taxon>
        <taxon>Parmales</taxon>
        <taxon>Triparmaceae</taxon>
        <taxon>Triparma</taxon>
    </lineage>
</organism>
<comment type="caution">
    <text evidence="1">The sequence shown here is derived from an EMBL/GenBank/DDBJ whole genome shotgun (WGS) entry which is preliminary data.</text>
</comment>
<protein>
    <submittedName>
        <fullName evidence="1">Uncharacterized protein</fullName>
    </submittedName>
</protein>
<dbReference type="OrthoDB" id="10642606at2759"/>
<reference evidence="1" key="1">
    <citation type="submission" date="2022-07" db="EMBL/GenBank/DDBJ databases">
        <title>Genome analysis of Parmales, a sister group of diatoms, reveals the evolutionary specialization of diatoms from phago-mixotrophs to photoautotrophs.</title>
        <authorList>
            <person name="Ban H."/>
            <person name="Sato S."/>
            <person name="Yoshikawa S."/>
            <person name="Kazumasa Y."/>
            <person name="Nakamura Y."/>
            <person name="Ichinomiya M."/>
            <person name="Saitoh K."/>
            <person name="Sato N."/>
            <person name="Blanc-Mathieu R."/>
            <person name="Endo H."/>
            <person name="Kuwata A."/>
            <person name="Ogata H."/>
        </authorList>
    </citation>
    <scope>NUCLEOTIDE SEQUENCE</scope>
</reference>
<evidence type="ECO:0000313" key="1">
    <source>
        <dbReference type="EMBL" id="GMH47988.1"/>
    </source>
</evidence>
<feature type="non-terminal residue" evidence="1">
    <location>
        <position position="1"/>
    </location>
</feature>
<name>A0A9W7DM10_9STRA</name>
<dbReference type="Proteomes" id="UP001165082">
    <property type="component" value="Unassembled WGS sequence"/>
</dbReference>
<dbReference type="EMBL" id="BRXZ01004393">
    <property type="protein sequence ID" value="GMH47988.1"/>
    <property type="molecule type" value="Genomic_DNA"/>
</dbReference>
<gene>
    <name evidence="1" type="ORF">TrRE_jg2086</name>
</gene>